<dbReference type="RefSeq" id="WP_105958350.1">
    <property type="nucleotide sequence ID" value="NZ_PVNS01000004.1"/>
</dbReference>
<keyword evidence="1" id="KW-0472">Membrane</keyword>
<proteinExistence type="predicted"/>
<protein>
    <submittedName>
        <fullName evidence="2">Uncharacterized protein</fullName>
    </submittedName>
</protein>
<organism evidence="2 3">
    <name type="scientific">Alkalicoccus urumqiensis</name>
    <name type="common">Bacillus urumqiensis</name>
    <dbReference type="NCBI Taxonomy" id="1548213"/>
    <lineage>
        <taxon>Bacteria</taxon>
        <taxon>Bacillati</taxon>
        <taxon>Bacillota</taxon>
        <taxon>Bacilli</taxon>
        <taxon>Bacillales</taxon>
        <taxon>Bacillaceae</taxon>
        <taxon>Alkalicoccus</taxon>
    </lineage>
</organism>
<comment type="caution">
    <text evidence="2">The sequence shown here is derived from an EMBL/GenBank/DDBJ whole genome shotgun (WGS) entry which is preliminary data.</text>
</comment>
<sequence>MSSWSYLLIIGWMLSCVGIVTVSLMRRLQSVYCCKQGKRRQELEQRLQYYLLEGEALGDKRLTARELDWAADYCMDIINSVYTEAVVERIKRFAHLYLALHVKNRLASAKTPLRLRAVTWAGELRIKQAAPDLEQMLLHPKLSRTEEHPFVKRALHQLKENRCHGLYYHTSPPVDIPFHQSVLPGGA</sequence>
<reference evidence="2 3" key="1">
    <citation type="submission" date="2018-03" db="EMBL/GenBank/DDBJ databases">
        <title>Bacillus urumqiensis sp. nov., a moderately haloalkaliphilic bacterium isolated from a salt lake.</title>
        <authorList>
            <person name="Zhao B."/>
            <person name="Liao Z."/>
        </authorList>
    </citation>
    <scope>NUCLEOTIDE SEQUENCE [LARGE SCALE GENOMIC DNA]</scope>
    <source>
        <strain evidence="2 3">BZ-SZ-XJ18</strain>
    </source>
</reference>
<dbReference type="AlphaFoldDB" id="A0A2P6MIP8"/>
<gene>
    <name evidence="2" type="ORF">C6I21_04985</name>
</gene>
<keyword evidence="1" id="KW-1133">Transmembrane helix</keyword>
<dbReference type="EMBL" id="PVNS01000004">
    <property type="protein sequence ID" value="PRO66159.1"/>
    <property type="molecule type" value="Genomic_DNA"/>
</dbReference>
<dbReference type="Proteomes" id="UP000243650">
    <property type="component" value="Unassembled WGS sequence"/>
</dbReference>
<accession>A0A2P6MIP8</accession>
<evidence type="ECO:0000256" key="1">
    <source>
        <dbReference type="SAM" id="Phobius"/>
    </source>
</evidence>
<name>A0A2P6MIP8_ALKUR</name>
<feature type="transmembrane region" description="Helical" evidence="1">
    <location>
        <begin position="6"/>
        <end position="25"/>
    </location>
</feature>
<evidence type="ECO:0000313" key="3">
    <source>
        <dbReference type="Proteomes" id="UP000243650"/>
    </source>
</evidence>
<keyword evidence="3" id="KW-1185">Reference proteome</keyword>
<evidence type="ECO:0000313" key="2">
    <source>
        <dbReference type="EMBL" id="PRO66159.1"/>
    </source>
</evidence>
<keyword evidence="1" id="KW-0812">Transmembrane</keyword>